<feature type="domain" description="EF-hand" evidence="3">
    <location>
        <begin position="16"/>
        <end position="51"/>
    </location>
</feature>
<proteinExistence type="predicted"/>
<reference evidence="4" key="1">
    <citation type="submission" date="2021-02" db="EMBL/GenBank/DDBJ databases">
        <authorList>
            <person name="Nowell W R."/>
        </authorList>
    </citation>
    <scope>NUCLEOTIDE SEQUENCE</scope>
</reference>
<dbReference type="Pfam" id="PF13499">
    <property type="entry name" value="EF-hand_7"/>
    <property type="match status" value="1"/>
</dbReference>
<evidence type="ECO:0000313" key="4">
    <source>
        <dbReference type="EMBL" id="CAF2062748.1"/>
    </source>
</evidence>
<dbReference type="InterPro" id="IPR011992">
    <property type="entry name" value="EF-hand-dom_pair"/>
</dbReference>
<dbReference type="GO" id="GO:0005509">
    <property type="term" value="F:calcium ion binding"/>
    <property type="evidence" value="ECO:0007669"/>
    <property type="project" value="InterPro"/>
</dbReference>
<evidence type="ECO:0000256" key="2">
    <source>
        <dbReference type="SAM" id="MobiDB-lite"/>
    </source>
</evidence>
<dbReference type="Proteomes" id="UP000663887">
    <property type="component" value="Unassembled WGS sequence"/>
</dbReference>
<feature type="region of interest" description="Disordered" evidence="2">
    <location>
        <begin position="99"/>
        <end position="122"/>
    </location>
</feature>
<evidence type="ECO:0000259" key="3">
    <source>
        <dbReference type="PROSITE" id="PS50222"/>
    </source>
</evidence>
<keyword evidence="1" id="KW-0106">Calcium</keyword>
<evidence type="ECO:0000256" key="1">
    <source>
        <dbReference type="ARBA" id="ARBA00022837"/>
    </source>
</evidence>
<dbReference type="CDD" id="cd00051">
    <property type="entry name" value="EFh"/>
    <property type="match status" value="1"/>
</dbReference>
<feature type="domain" description="EF-hand" evidence="3">
    <location>
        <begin position="52"/>
        <end position="87"/>
    </location>
</feature>
<name>A0A816QQ51_9BILA</name>
<feature type="compositionally biased region" description="Low complexity" evidence="2">
    <location>
        <begin position="100"/>
        <end position="115"/>
    </location>
</feature>
<dbReference type="AlphaFoldDB" id="A0A816QQ51"/>
<dbReference type="PROSITE" id="PS00018">
    <property type="entry name" value="EF_HAND_1"/>
    <property type="match status" value="2"/>
</dbReference>
<dbReference type="Gene3D" id="1.10.238.10">
    <property type="entry name" value="EF-hand"/>
    <property type="match status" value="1"/>
</dbReference>
<dbReference type="SMART" id="SM00054">
    <property type="entry name" value="EFh"/>
    <property type="match status" value="2"/>
</dbReference>
<evidence type="ECO:0000313" key="5">
    <source>
        <dbReference type="Proteomes" id="UP000663887"/>
    </source>
</evidence>
<comment type="caution">
    <text evidence="4">The sequence shown here is derived from an EMBL/GenBank/DDBJ whole genome shotgun (WGS) entry which is preliminary data.</text>
</comment>
<accession>A0A816QQ51</accession>
<protein>
    <recommendedName>
        <fullName evidence="3">EF-hand domain-containing protein</fullName>
    </recommendedName>
</protein>
<dbReference type="EMBL" id="CAJNRG010004039">
    <property type="protein sequence ID" value="CAF2062748.1"/>
    <property type="molecule type" value="Genomic_DNA"/>
</dbReference>
<dbReference type="InterPro" id="IPR018247">
    <property type="entry name" value="EF_Hand_1_Ca_BS"/>
</dbReference>
<organism evidence="4 5">
    <name type="scientific">Rotaria magnacalcarata</name>
    <dbReference type="NCBI Taxonomy" id="392030"/>
    <lineage>
        <taxon>Eukaryota</taxon>
        <taxon>Metazoa</taxon>
        <taxon>Spiralia</taxon>
        <taxon>Gnathifera</taxon>
        <taxon>Rotifera</taxon>
        <taxon>Eurotatoria</taxon>
        <taxon>Bdelloidea</taxon>
        <taxon>Philodinida</taxon>
        <taxon>Philodinidae</taxon>
        <taxon>Rotaria</taxon>
    </lineage>
</organism>
<gene>
    <name evidence="4" type="ORF">XDN619_LOCUS10871</name>
</gene>
<dbReference type="InterPro" id="IPR002048">
    <property type="entry name" value="EF_hand_dom"/>
</dbReference>
<sequence length="122" mass="14140">MLHSGDGTNIYGLRADQLFEIQAAFHQIDINHNGYITGEEMLQCLQRSGISSDWFEIQRILSRMDYNHDGRVSYDEYMKFMSCIYRDARKEQIFDDFNDTSTSTRSISSISSTTSNGYRNPL</sequence>
<dbReference type="PROSITE" id="PS50222">
    <property type="entry name" value="EF_HAND_2"/>
    <property type="match status" value="2"/>
</dbReference>
<dbReference type="SUPFAM" id="SSF47473">
    <property type="entry name" value="EF-hand"/>
    <property type="match status" value="1"/>
</dbReference>